<comment type="caution">
    <text evidence="1">The sequence shown here is derived from an EMBL/GenBank/DDBJ whole genome shotgun (WGS) entry which is preliminary data.</text>
</comment>
<dbReference type="AlphaFoldDB" id="A0A419W7L4"/>
<name>A0A419W7L4_9BACT</name>
<protein>
    <submittedName>
        <fullName evidence="1">Uncharacterized protein</fullName>
    </submittedName>
</protein>
<evidence type="ECO:0000313" key="2">
    <source>
        <dbReference type="Proteomes" id="UP000283387"/>
    </source>
</evidence>
<dbReference type="Proteomes" id="UP000283387">
    <property type="component" value="Unassembled WGS sequence"/>
</dbReference>
<proteinExistence type="predicted"/>
<accession>A0A419W7L4</accession>
<reference evidence="1 2" key="1">
    <citation type="submission" date="2018-09" db="EMBL/GenBank/DDBJ databases">
        <title>Genomic Encyclopedia of Archaeal and Bacterial Type Strains, Phase II (KMG-II): from individual species to whole genera.</title>
        <authorList>
            <person name="Goeker M."/>
        </authorList>
    </citation>
    <scope>NUCLEOTIDE SEQUENCE [LARGE SCALE GENOMIC DNA]</scope>
    <source>
        <strain evidence="1 2">DSM 27148</strain>
    </source>
</reference>
<sequence length="47" mass="5414">MFTNKMDVPVHGCVENTLFMKRKFKMSQICERQIAESNPLESAVPNN</sequence>
<dbReference type="EMBL" id="RAPN01000001">
    <property type="protein sequence ID" value="RKD91448.1"/>
    <property type="molecule type" value="Genomic_DNA"/>
</dbReference>
<keyword evidence="2" id="KW-1185">Reference proteome</keyword>
<organism evidence="1 2">
    <name type="scientific">Mangrovibacterium diazotrophicum</name>
    <dbReference type="NCBI Taxonomy" id="1261403"/>
    <lineage>
        <taxon>Bacteria</taxon>
        <taxon>Pseudomonadati</taxon>
        <taxon>Bacteroidota</taxon>
        <taxon>Bacteroidia</taxon>
        <taxon>Marinilabiliales</taxon>
        <taxon>Prolixibacteraceae</taxon>
        <taxon>Mangrovibacterium</taxon>
    </lineage>
</organism>
<evidence type="ECO:0000313" key="1">
    <source>
        <dbReference type="EMBL" id="RKD91448.1"/>
    </source>
</evidence>
<gene>
    <name evidence="1" type="ORF">BC643_1803</name>
</gene>